<protein>
    <submittedName>
        <fullName evidence="1">Uncharacterized protein</fullName>
    </submittedName>
</protein>
<dbReference type="EMBL" id="VLLA01000002">
    <property type="protein sequence ID" value="TWI75055.1"/>
    <property type="molecule type" value="Genomic_DNA"/>
</dbReference>
<proteinExistence type="predicted"/>
<evidence type="ECO:0000313" key="2">
    <source>
        <dbReference type="Proteomes" id="UP000316291"/>
    </source>
</evidence>
<gene>
    <name evidence="1" type="ORF">IQ16_01347</name>
</gene>
<sequence length="79" mass="8613">MDTAGRLRAMASLCRQTAAHHPDRSWKLLAEAEYWEHLANDTPLDDFELCQVGSPPHGERSVTQPAAAIAGGVQDKIVC</sequence>
<comment type="caution">
    <text evidence="1">The sequence shown here is derived from an EMBL/GenBank/DDBJ whole genome shotgun (WGS) entry which is preliminary data.</text>
</comment>
<name>A0A562S1A8_9BRAD</name>
<dbReference type="AlphaFoldDB" id="A0A562S1A8"/>
<dbReference type="Proteomes" id="UP000316291">
    <property type="component" value="Unassembled WGS sequence"/>
</dbReference>
<reference evidence="1 2" key="1">
    <citation type="journal article" date="2015" name="Stand. Genomic Sci.">
        <title>Genomic Encyclopedia of Bacterial and Archaeal Type Strains, Phase III: the genomes of soil and plant-associated and newly described type strains.</title>
        <authorList>
            <person name="Whitman W.B."/>
            <person name="Woyke T."/>
            <person name="Klenk H.P."/>
            <person name="Zhou Y."/>
            <person name="Lilburn T.G."/>
            <person name="Beck B.J."/>
            <person name="De Vos P."/>
            <person name="Vandamme P."/>
            <person name="Eisen J.A."/>
            <person name="Garrity G."/>
            <person name="Hugenholtz P."/>
            <person name="Kyrpides N.C."/>
        </authorList>
    </citation>
    <scope>NUCLEOTIDE SEQUENCE [LARGE SCALE GENOMIC DNA]</scope>
    <source>
        <strain evidence="1 2">CGMCC 1.10948</strain>
    </source>
</reference>
<keyword evidence="2" id="KW-1185">Reference proteome</keyword>
<evidence type="ECO:0000313" key="1">
    <source>
        <dbReference type="EMBL" id="TWI75055.1"/>
    </source>
</evidence>
<organism evidence="1 2">
    <name type="scientific">Bradyrhizobium huanghuaihaiense</name>
    <dbReference type="NCBI Taxonomy" id="990078"/>
    <lineage>
        <taxon>Bacteria</taxon>
        <taxon>Pseudomonadati</taxon>
        <taxon>Pseudomonadota</taxon>
        <taxon>Alphaproteobacteria</taxon>
        <taxon>Hyphomicrobiales</taxon>
        <taxon>Nitrobacteraceae</taxon>
        <taxon>Bradyrhizobium</taxon>
    </lineage>
</organism>
<accession>A0A562S1A8</accession>